<protein>
    <submittedName>
        <fullName evidence="1">Uncharacterized protein</fullName>
    </submittedName>
</protein>
<comment type="caution">
    <text evidence="1">The sequence shown here is derived from an EMBL/GenBank/DDBJ whole genome shotgun (WGS) entry which is preliminary data.</text>
</comment>
<reference evidence="1 2" key="1">
    <citation type="journal article" date="2023" name="Int. J. Mol. Sci.">
        <title>De Novo Assembly and Annotation of 11 Diverse Shrub Willow (Salix) Genomes Reveals Novel Gene Organization in Sex-Linked Regions.</title>
        <authorList>
            <person name="Hyden B."/>
            <person name="Feng K."/>
            <person name="Yates T.B."/>
            <person name="Jawdy S."/>
            <person name="Cereghino C."/>
            <person name="Smart L.B."/>
            <person name="Muchero W."/>
        </authorList>
    </citation>
    <scope>NUCLEOTIDE SEQUENCE [LARGE SCALE GENOMIC DNA]</scope>
    <source>
        <tissue evidence="1">Shoot tip</tissue>
    </source>
</reference>
<sequence length="43" mass="5189">MFCLIKWIKSKIELRKISSIRVASSHYLMLKVLRYLSFTEQLD</sequence>
<evidence type="ECO:0000313" key="1">
    <source>
        <dbReference type="EMBL" id="KAJ6414912.1"/>
    </source>
</evidence>
<gene>
    <name evidence="1" type="ORF">OIU84_003850</name>
</gene>
<accession>A0AAD6P323</accession>
<dbReference type="Proteomes" id="UP001162972">
    <property type="component" value="Chromosome 3"/>
</dbReference>
<organism evidence="1 2">
    <name type="scientific">Salix udensis</name>
    <dbReference type="NCBI Taxonomy" id="889485"/>
    <lineage>
        <taxon>Eukaryota</taxon>
        <taxon>Viridiplantae</taxon>
        <taxon>Streptophyta</taxon>
        <taxon>Embryophyta</taxon>
        <taxon>Tracheophyta</taxon>
        <taxon>Spermatophyta</taxon>
        <taxon>Magnoliopsida</taxon>
        <taxon>eudicotyledons</taxon>
        <taxon>Gunneridae</taxon>
        <taxon>Pentapetalae</taxon>
        <taxon>rosids</taxon>
        <taxon>fabids</taxon>
        <taxon>Malpighiales</taxon>
        <taxon>Salicaceae</taxon>
        <taxon>Saliceae</taxon>
        <taxon>Salix</taxon>
    </lineage>
</organism>
<proteinExistence type="predicted"/>
<evidence type="ECO:0000313" key="2">
    <source>
        <dbReference type="Proteomes" id="UP001162972"/>
    </source>
</evidence>
<keyword evidence="2" id="KW-1185">Reference proteome</keyword>
<dbReference type="EMBL" id="JAPFFJ010000012">
    <property type="protein sequence ID" value="KAJ6414912.1"/>
    <property type="molecule type" value="Genomic_DNA"/>
</dbReference>
<dbReference type="AlphaFoldDB" id="A0AAD6P323"/>
<name>A0AAD6P323_9ROSI</name>